<name>A0ABZ1YKN0_9NOCA</name>
<keyword evidence="2" id="KW-1185">Reference proteome</keyword>
<protein>
    <recommendedName>
        <fullName evidence="3">DUF4351 domain-containing protein</fullName>
    </recommendedName>
</protein>
<proteinExistence type="predicted"/>
<sequence>MMDLEARVREAEAGFGESQSKLTRRVTATEIVQKRSFCRILEHLGVPTDAISQITVTTEAEIDAVLEEDY</sequence>
<dbReference type="Proteomes" id="UP001432062">
    <property type="component" value="Chromosome"/>
</dbReference>
<evidence type="ECO:0000313" key="1">
    <source>
        <dbReference type="EMBL" id="WUV42334.1"/>
    </source>
</evidence>
<organism evidence="1 2">
    <name type="scientific">Nocardia vinacea</name>
    <dbReference type="NCBI Taxonomy" id="96468"/>
    <lineage>
        <taxon>Bacteria</taxon>
        <taxon>Bacillati</taxon>
        <taxon>Actinomycetota</taxon>
        <taxon>Actinomycetes</taxon>
        <taxon>Mycobacteriales</taxon>
        <taxon>Nocardiaceae</taxon>
        <taxon>Nocardia</taxon>
    </lineage>
</organism>
<accession>A0ABZ1YKN0</accession>
<dbReference type="EMBL" id="CP109441">
    <property type="protein sequence ID" value="WUV42334.1"/>
    <property type="molecule type" value="Genomic_DNA"/>
</dbReference>
<reference evidence="1" key="1">
    <citation type="submission" date="2022-10" db="EMBL/GenBank/DDBJ databases">
        <title>The complete genomes of actinobacterial strains from the NBC collection.</title>
        <authorList>
            <person name="Joergensen T.S."/>
            <person name="Alvarez Arevalo M."/>
            <person name="Sterndorff E.B."/>
            <person name="Faurdal D."/>
            <person name="Vuksanovic O."/>
            <person name="Mourched A.-S."/>
            <person name="Charusanti P."/>
            <person name="Shaw S."/>
            <person name="Blin K."/>
            <person name="Weber T."/>
        </authorList>
    </citation>
    <scope>NUCLEOTIDE SEQUENCE</scope>
    <source>
        <strain evidence="1">NBC_01482</strain>
    </source>
</reference>
<evidence type="ECO:0000313" key="2">
    <source>
        <dbReference type="Proteomes" id="UP001432062"/>
    </source>
</evidence>
<dbReference type="RefSeq" id="WP_329405132.1">
    <property type="nucleotide sequence ID" value="NZ_CP109441.1"/>
</dbReference>
<evidence type="ECO:0008006" key="3">
    <source>
        <dbReference type="Google" id="ProtNLM"/>
    </source>
</evidence>
<gene>
    <name evidence="1" type="ORF">OG563_23975</name>
</gene>